<dbReference type="Gene3D" id="3.40.50.1820">
    <property type="entry name" value="alpha/beta hydrolase"/>
    <property type="match status" value="1"/>
</dbReference>
<proteinExistence type="predicted"/>
<gene>
    <name evidence="2" type="ORF">R1sor_009918</name>
</gene>
<dbReference type="PANTHER" id="PTHR17630">
    <property type="entry name" value="DIENELACTONE HYDROLASE"/>
    <property type="match status" value="1"/>
</dbReference>
<comment type="caution">
    <text evidence="2">The sequence shown here is derived from an EMBL/GenBank/DDBJ whole genome shotgun (WGS) entry which is preliminary data.</text>
</comment>
<evidence type="ECO:0000313" key="3">
    <source>
        <dbReference type="Proteomes" id="UP001633002"/>
    </source>
</evidence>
<dbReference type="InterPro" id="IPR002925">
    <property type="entry name" value="Dienelactn_hydro"/>
</dbReference>
<sequence length="265" mass="29515">MAPGDCCVPPPCSKYVGRGVEEKWDDLDVYVTGSPNSSSAVVFICDIYGWEVPQTRHLADKLAASGHFVVLADYLDKDYFFSPNPDDIYDGLPAWLEKHSKPRAIERASRVIKTLRGKGVKRIGAMGNCWGAKITIGLLFGDKGVDAAVMNHPSFLTVDEVKAVKVPLAIHAARIDNVTTPEMAEEYGEILSKSPENEVRTKSYVRIFDGADHGWTTRYDENDEPARKRAEKAHADIIAFFHEQLQSSMVVEIKEVTRPKLYESV</sequence>
<accession>A0ABD3HZ81</accession>
<dbReference type="SUPFAM" id="SSF53474">
    <property type="entry name" value="alpha/beta-Hydrolases"/>
    <property type="match status" value="1"/>
</dbReference>
<dbReference type="EMBL" id="JBJQOH010000002">
    <property type="protein sequence ID" value="KAL3695842.1"/>
    <property type="molecule type" value="Genomic_DNA"/>
</dbReference>
<organism evidence="2 3">
    <name type="scientific">Riccia sorocarpa</name>
    <dbReference type="NCBI Taxonomy" id="122646"/>
    <lineage>
        <taxon>Eukaryota</taxon>
        <taxon>Viridiplantae</taxon>
        <taxon>Streptophyta</taxon>
        <taxon>Embryophyta</taxon>
        <taxon>Marchantiophyta</taxon>
        <taxon>Marchantiopsida</taxon>
        <taxon>Marchantiidae</taxon>
        <taxon>Marchantiales</taxon>
        <taxon>Ricciaceae</taxon>
        <taxon>Riccia</taxon>
    </lineage>
</organism>
<dbReference type="AlphaFoldDB" id="A0ABD3HZ81"/>
<keyword evidence="3" id="KW-1185">Reference proteome</keyword>
<dbReference type="Proteomes" id="UP001633002">
    <property type="component" value="Unassembled WGS sequence"/>
</dbReference>
<dbReference type="Pfam" id="PF01738">
    <property type="entry name" value="DLH"/>
    <property type="match status" value="1"/>
</dbReference>
<evidence type="ECO:0000313" key="2">
    <source>
        <dbReference type="EMBL" id="KAL3695842.1"/>
    </source>
</evidence>
<reference evidence="2 3" key="1">
    <citation type="submission" date="2024-09" db="EMBL/GenBank/DDBJ databases">
        <title>Chromosome-scale assembly of Riccia sorocarpa.</title>
        <authorList>
            <person name="Paukszto L."/>
        </authorList>
    </citation>
    <scope>NUCLEOTIDE SEQUENCE [LARGE SCALE GENOMIC DNA]</scope>
    <source>
        <strain evidence="2">LP-2024</strain>
        <tissue evidence="2">Aerial parts of the thallus</tissue>
    </source>
</reference>
<evidence type="ECO:0000259" key="1">
    <source>
        <dbReference type="Pfam" id="PF01738"/>
    </source>
</evidence>
<feature type="domain" description="Dienelactone hydrolase" evidence="1">
    <location>
        <begin position="28"/>
        <end position="243"/>
    </location>
</feature>
<dbReference type="InterPro" id="IPR029058">
    <property type="entry name" value="AB_hydrolase_fold"/>
</dbReference>
<protein>
    <recommendedName>
        <fullName evidence="1">Dienelactone hydrolase domain-containing protein</fullName>
    </recommendedName>
</protein>
<dbReference type="PANTHER" id="PTHR17630:SF102">
    <property type="entry name" value="DIENELACTONE HYDROLASE DOMAIN-CONTAINING PROTEIN"/>
    <property type="match status" value="1"/>
</dbReference>
<name>A0ABD3HZ81_9MARC</name>